<evidence type="ECO:0000256" key="2">
    <source>
        <dbReference type="SAM" id="SignalP"/>
    </source>
</evidence>
<gene>
    <name evidence="3" type="ORF">WMG39_13545</name>
</gene>
<evidence type="ECO:0000313" key="3">
    <source>
        <dbReference type="EMBL" id="MEK0185861.1"/>
    </source>
</evidence>
<evidence type="ECO:0000256" key="1">
    <source>
        <dbReference type="SAM" id="MobiDB-lite"/>
    </source>
</evidence>
<protein>
    <recommendedName>
        <fullName evidence="5">AMIN domain-containing protein</fullName>
    </recommendedName>
</protein>
<organism evidence="3 4">
    <name type="scientific">Microcoleus anatoxicus PTRS2</name>
    <dbReference type="NCBI Taxonomy" id="2705321"/>
    <lineage>
        <taxon>Bacteria</taxon>
        <taxon>Bacillati</taxon>
        <taxon>Cyanobacteriota</taxon>
        <taxon>Cyanophyceae</taxon>
        <taxon>Oscillatoriophycideae</taxon>
        <taxon>Oscillatoriales</taxon>
        <taxon>Microcoleaceae</taxon>
        <taxon>Microcoleus</taxon>
        <taxon>Microcoleus anatoxicus</taxon>
    </lineage>
</organism>
<keyword evidence="4" id="KW-1185">Reference proteome</keyword>
<evidence type="ECO:0000313" key="4">
    <source>
        <dbReference type="Proteomes" id="UP001384579"/>
    </source>
</evidence>
<feature type="region of interest" description="Disordered" evidence="1">
    <location>
        <begin position="34"/>
        <end position="75"/>
    </location>
</feature>
<feature type="signal peptide" evidence="2">
    <location>
        <begin position="1"/>
        <end position="31"/>
    </location>
</feature>
<keyword evidence="2" id="KW-0732">Signal</keyword>
<dbReference type="Proteomes" id="UP001384579">
    <property type="component" value="Unassembled WGS sequence"/>
</dbReference>
<proteinExistence type="predicted"/>
<name>A0ABU8YN98_9CYAN</name>
<sequence length="182" mass="18876">MFRHNLQFPKLSLLAATCTGLLVSLASISLAGGPPPQGKPVSQPAATPPANGKPVSAPTPATATPAVPQDAPPRFPFPGARVTPVDGMVTIKLVNSTNAVINYQVVGMSQSRTLGEQSEISIKNLKAPLTLTYQRSDGGLLLVRTQATATAGMLQITFGATTDLGADTKSLEVQEDGKVFLN</sequence>
<comment type="caution">
    <text evidence="3">The sequence shown here is derived from an EMBL/GenBank/DDBJ whole genome shotgun (WGS) entry which is preliminary data.</text>
</comment>
<evidence type="ECO:0008006" key="5">
    <source>
        <dbReference type="Google" id="ProtNLM"/>
    </source>
</evidence>
<dbReference type="RefSeq" id="WP_340519256.1">
    <property type="nucleotide sequence ID" value="NZ_JBBLXS010000157.1"/>
</dbReference>
<reference evidence="3 4" key="1">
    <citation type="journal article" date="2020" name="Harmful Algae">
        <title>Molecular and morphological characterization of a novel dihydroanatoxin-a producing Microcoleus species (cyanobacteria) from the Russian River, California, USA.</title>
        <authorList>
            <person name="Conklin K.Y."/>
            <person name="Stancheva R."/>
            <person name="Otten T.G."/>
            <person name="Fadness R."/>
            <person name="Boyer G.L."/>
            <person name="Read B."/>
            <person name="Zhang X."/>
            <person name="Sheath R.G."/>
        </authorList>
    </citation>
    <scope>NUCLEOTIDE SEQUENCE [LARGE SCALE GENOMIC DNA]</scope>
    <source>
        <strain evidence="3 4">PTRS2</strain>
    </source>
</reference>
<feature type="chain" id="PRO_5046159719" description="AMIN domain-containing protein" evidence="2">
    <location>
        <begin position="32"/>
        <end position="182"/>
    </location>
</feature>
<feature type="compositionally biased region" description="Low complexity" evidence="1">
    <location>
        <begin position="54"/>
        <end position="69"/>
    </location>
</feature>
<dbReference type="EMBL" id="JBBLXS010000157">
    <property type="protein sequence ID" value="MEK0185861.1"/>
    <property type="molecule type" value="Genomic_DNA"/>
</dbReference>
<accession>A0ABU8YN98</accession>